<evidence type="ECO:0000256" key="1">
    <source>
        <dbReference type="SAM" id="MobiDB-lite"/>
    </source>
</evidence>
<dbReference type="EMBL" id="JBJQOH010000007">
    <property type="protein sequence ID" value="KAL3678485.1"/>
    <property type="molecule type" value="Genomic_DNA"/>
</dbReference>
<dbReference type="AlphaFoldDB" id="A0ABD3GK80"/>
<feature type="compositionally biased region" description="Basic and acidic residues" evidence="1">
    <location>
        <begin position="53"/>
        <end position="65"/>
    </location>
</feature>
<reference evidence="2 3" key="1">
    <citation type="submission" date="2024-09" db="EMBL/GenBank/DDBJ databases">
        <title>Chromosome-scale assembly of Riccia sorocarpa.</title>
        <authorList>
            <person name="Paukszto L."/>
        </authorList>
    </citation>
    <scope>NUCLEOTIDE SEQUENCE [LARGE SCALE GENOMIC DNA]</scope>
    <source>
        <strain evidence="2">LP-2024</strain>
        <tissue evidence="2">Aerial parts of the thallus</tissue>
    </source>
</reference>
<evidence type="ECO:0000313" key="2">
    <source>
        <dbReference type="EMBL" id="KAL3678485.1"/>
    </source>
</evidence>
<sequence length="341" mass="39132">MVESDPNSFEDLPVHGGGDPDGIDLGQQSSQVEGSRQSGSQFSHLRQTVPDSLRPKELSVRTLRETDTTQPQCWDRLDKDNIWEDAISCCRVRQDTVTVNLRHFHIEKPGKDNWLPYQVRPLNEHFVDLLSEKLLARKQPRHNIFIVLVHPEEGLSGPQDFDMKCMNEYKYYVLGGCIRTQVFKEQLAAEALEVQPNQQLDKLARNNDNFFQIAFRTGDVWDMQQKVFTAWEQGKICGDVKASSKSADPIAVLEMKLSYWMHLQGVPYDFIISFLQRILDGDLLVGELSKEVDRQKILRVMNAVMCRELECGTLLKHKSCIPSMQLNIEFMGILGNLSYSW</sequence>
<accession>A0ABD3GK80</accession>
<evidence type="ECO:0000313" key="3">
    <source>
        <dbReference type="Proteomes" id="UP001633002"/>
    </source>
</evidence>
<proteinExistence type="predicted"/>
<protein>
    <submittedName>
        <fullName evidence="2">Uncharacterized protein</fullName>
    </submittedName>
</protein>
<gene>
    <name evidence="2" type="ORF">R1sor_021441</name>
</gene>
<comment type="caution">
    <text evidence="2">The sequence shown here is derived from an EMBL/GenBank/DDBJ whole genome shotgun (WGS) entry which is preliminary data.</text>
</comment>
<feature type="region of interest" description="Disordered" evidence="1">
    <location>
        <begin position="1"/>
        <end position="65"/>
    </location>
</feature>
<name>A0ABD3GK80_9MARC</name>
<feature type="compositionally biased region" description="Polar residues" evidence="1">
    <location>
        <begin position="26"/>
        <end position="50"/>
    </location>
</feature>
<organism evidence="2 3">
    <name type="scientific">Riccia sorocarpa</name>
    <dbReference type="NCBI Taxonomy" id="122646"/>
    <lineage>
        <taxon>Eukaryota</taxon>
        <taxon>Viridiplantae</taxon>
        <taxon>Streptophyta</taxon>
        <taxon>Embryophyta</taxon>
        <taxon>Marchantiophyta</taxon>
        <taxon>Marchantiopsida</taxon>
        <taxon>Marchantiidae</taxon>
        <taxon>Marchantiales</taxon>
        <taxon>Ricciaceae</taxon>
        <taxon>Riccia</taxon>
    </lineage>
</organism>
<dbReference type="Proteomes" id="UP001633002">
    <property type="component" value="Unassembled WGS sequence"/>
</dbReference>
<keyword evidence="3" id="KW-1185">Reference proteome</keyword>